<dbReference type="GO" id="GO:0035312">
    <property type="term" value="F:5'-3' DNA exonuclease activity"/>
    <property type="evidence" value="ECO:0007669"/>
    <property type="project" value="TreeGrafter"/>
</dbReference>
<dbReference type="KEGG" id="csr:Cspa_c44030"/>
<dbReference type="EMBL" id="CP004121">
    <property type="protein sequence ID" value="AGF58156.1"/>
    <property type="molecule type" value="Genomic_DNA"/>
</dbReference>
<dbReference type="SMART" id="SM00481">
    <property type="entry name" value="POLIIIAc"/>
    <property type="match status" value="1"/>
</dbReference>
<feature type="domain" description="Polymerase/histidinol phosphatase N-terminal" evidence="1">
    <location>
        <begin position="4"/>
        <end position="69"/>
    </location>
</feature>
<evidence type="ECO:0000313" key="2">
    <source>
        <dbReference type="EMBL" id="AGF58156.1"/>
    </source>
</evidence>
<dbReference type="PATRIC" id="fig|931276.5.peg.4435"/>
<dbReference type="PANTHER" id="PTHR42924:SF3">
    <property type="entry name" value="POLYMERASE_HISTIDINOL PHOSPHATASE N-TERMINAL DOMAIN-CONTAINING PROTEIN"/>
    <property type="match status" value="1"/>
</dbReference>
<protein>
    <submittedName>
        <fullName evidence="2">Metal-dependent phosphoesterase</fullName>
    </submittedName>
</protein>
<dbReference type="CDD" id="cd07438">
    <property type="entry name" value="PHP_HisPPase_AMP"/>
    <property type="match status" value="1"/>
</dbReference>
<dbReference type="SUPFAM" id="SSF89550">
    <property type="entry name" value="PHP domain-like"/>
    <property type="match status" value="1"/>
</dbReference>
<sequence>MVKVDFHVHTNSSDGILSPSEVVKRAYKNNVKYLSITDHDTVSGLSEAIDESLKYNITLIPGIELSTQHNNESVHILGFFNDNNFRNDNLIKELAKITNHRVVRAKKMISKLKEEFNIEINFEKISKETNDTIARPHIAREIVKSGYPYTHNEIFDNFIGKGCKAYVPTLKLSTIDGLKLLKDYNATVFLAHPKLIKNTKIEEFLSMDFDGIEAIYFQNTPEENQKFIKIAKDNNLLVSCGSDFHGDLKNDDRHGDIGSIELPFEYLSKLLNTLDIEFTYS</sequence>
<keyword evidence="3" id="KW-1185">Reference proteome</keyword>
<organism evidence="2 3">
    <name type="scientific">Clostridium saccharoperbutylacetonicum N1-4(HMT)</name>
    <dbReference type="NCBI Taxonomy" id="931276"/>
    <lineage>
        <taxon>Bacteria</taxon>
        <taxon>Bacillati</taxon>
        <taxon>Bacillota</taxon>
        <taxon>Clostridia</taxon>
        <taxon>Eubacteriales</taxon>
        <taxon>Clostridiaceae</taxon>
        <taxon>Clostridium</taxon>
    </lineage>
</organism>
<dbReference type="InterPro" id="IPR003141">
    <property type="entry name" value="Pol/His_phosphatase_N"/>
</dbReference>
<dbReference type="Pfam" id="PF02811">
    <property type="entry name" value="PHP"/>
    <property type="match status" value="1"/>
</dbReference>
<dbReference type="STRING" id="36745.CLSAP_41670"/>
<dbReference type="eggNOG" id="COG0613">
    <property type="taxonomic scope" value="Bacteria"/>
</dbReference>
<evidence type="ECO:0000259" key="1">
    <source>
        <dbReference type="SMART" id="SM00481"/>
    </source>
</evidence>
<dbReference type="GO" id="GO:0004534">
    <property type="term" value="F:5'-3' RNA exonuclease activity"/>
    <property type="evidence" value="ECO:0007669"/>
    <property type="project" value="TreeGrafter"/>
</dbReference>
<evidence type="ECO:0000313" key="3">
    <source>
        <dbReference type="Proteomes" id="UP000011728"/>
    </source>
</evidence>
<gene>
    <name evidence="2" type="ORF">Cspa_c44030</name>
</gene>
<reference evidence="2 3" key="1">
    <citation type="submission" date="2013-02" db="EMBL/GenBank/DDBJ databases">
        <title>Genome sequence of Clostridium saccharoperbutylacetonicum N1-4(HMT).</title>
        <authorList>
            <person name="Poehlein A."/>
            <person name="Daniel R."/>
        </authorList>
    </citation>
    <scope>NUCLEOTIDE SEQUENCE [LARGE SCALE GENOMIC DNA]</scope>
    <source>
        <strain evidence="3">N1-4(HMT)</strain>
    </source>
</reference>
<dbReference type="InterPro" id="IPR004013">
    <property type="entry name" value="PHP_dom"/>
</dbReference>
<accession>M1MTY7</accession>
<dbReference type="RefSeq" id="WP_015394467.1">
    <property type="nucleotide sequence ID" value="NC_020291.1"/>
</dbReference>
<dbReference type="PANTHER" id="PTHR42924">
    <property type="entry name" value="EXONUCLEASE"/>
    <property type="match status" value="1"/>
</dbReference>
<dbReference type="OrthoDB" id="9791620at2"/>
<name>M1MTY7_9CLOT</name>
<proteinExistence type="predicted"/>
<dbReference type="InterPro" id="IPR052018">
    <property type="entry name" value="PHP_domain"/>
</dbReference>
<dbReference type="Proteomes" id="UP000011728">
    <property type="component" value="Chromosome"/>
</dbReference>
<dbReference type="Gene3D" id="1.10.150.650">
    <property type="match status" value="1"/>
</dbReference>
<dbReference type="HOGENOM" id="CLU_067347_1_1_9"/>
<dbReference type="InterPro" id="IPR016195">
    <property type="entry name" value="Pol/histidinol_Pase-like"/>
</dbReference>
<dbReference type="AlphaFoldDB" id="M1MTY7"/>
<dbReference type="Gene3D" id="3.20.20.140">
    <property type="entry name" value="Metal-dependent hydrolases"/>
    <property type="match status" value="1"/>
</dbReference>